<reference evidence="3" key="1">
    <citation type="submission" date="2020-05" db="EMBL/GenBank/DDBJ databases">
        <title>WGS assembly of Panicum virgatum.</title>
        <authorList>
            <person name="Lovell J.T."/>
            <person name="Jenkins J."/>
            <person name="Shu S."/>
            <person name="Juenger T.E."/>
            <person name="Schmutz J."/>
        </authorList>
    </citation>
    <scope>NUCLEOTIDE SEQUENCE</scope>
    <source>
        <strain evidence="3">AP13</strain>
    </source>
</reference>
<feature type="compositionally biased region" description="Polar residues" evidence="1">
    <location>
        <begin position="38"/>
        <end position="47"/>
    </location>
</feature>
<keyword evidence="2" id="KW-0472">Membrane</keyword>
<evidence type="ECO:0000256" key="1">
    <source>
        <dbReference type="SAM" id="MobiDB-lite"/>
    </source>
</evidence>
<gene>
    <name evidence="3" type="ORF">PVAP13_6NG371700</name>
</gene>
<dbReference type="Proteomes" id="UP000823388">
    <property type="component" value="Chromosome 6N"/>
</dbReference>
<keyword evidence="4" id="KW-1185">Reference proteome</keyword>
<feature type="region of interest" description="Disordered" evidence="1">
    <location>
        <begin position="38"/>
        <end position="57"/>
    </location>
</feature>
<evidence type="ECO:0000313" key="3">
    <source>
        <dbReference type="EMBL" id="KAG2580851.1"/>
    </source>
</evidence>
<dbReference type="EMBL" id="CM029048">
    <property type="protein sequence ID" value="KAG2580851.1"/>
    <property type="molecule type" value="Genomic_DNA"/>
</dbReference>
<proteinExistence type="predicted"/>
<protein>
    <submittedName>
        <fullName evidence="3">Uncharacterized protein</fullName>
    </submittedName>
</protein>
<keyword evidence="2" id="KW-0812">Transmembrane</keyword>
<dbReference type="OrthoDB" id="687177at2759"/>
<name>A0A8T0R5C9_PANVG</name>
<sequence>MASAAILRSAARSFRLRRPLDQQGCLLARRSVEGLSPTTRLLGSSVPTEGEQKDKVHEKTGDMYQRLSMKIDRLSDIMDENSRLLKQVEAQMKENKHAGAIDLTPWLVSTFVFFSLVYLLMKNNSMTDFKKRTTT</sequence>
<accession>A0A8T0R5C9</accession>
<evidence type="ECO:0000313" key="4">
    <source>
        <dbReference type="Proteomes" id="UP000823388"/>
    </source>
</evidence>
<evidence type="ECO:0000256" key="2">
    <source>
        <dbReference type="SAM" id="Phobius"/>
    </source>
</evidence>
<organism evidence="3 4">
    <name type="scientific">Panicum virgatum</name>
    <name type="common">Blackwell switchgrass</name>
    <dbReference type="NCBI Taxonomy" id="38727"/>
    <lineage>
        <taxon>Eukaryota</taxon>
        <taxon>Viridiplantae</taxon>
        <taxon>Streptophyta</taxon>
        <taxon>Embryophyta</taxon>
        <taxon>Tracheophyta</taxon>
        <taxon>Spermatophyta</taxon>
        <taxon>Magnoliopsida</taxon>
        <taxon>Liliopsida</taxon>
        <taxon>Poales</taxon>
        <taxon>Poaceae</taxon>
        <taxon>PACMAD clade</taxon>
        <taxon>Panicoideae</taxon>
        <taxon>Panicodae</taxon>
        <taxon>Paniceae</taxon>
        <taxon>Panicinae</taxon>
        <taxon>Panicum</taxon>
        <taxon>Panicum sect. Hiantes</taxon>
    </lineage>
</organism>
<dbReference type="AlphaFoldDB" id="A0A8T0R5C9"/>
<comment type="caution">
    <text evidence="3">The sequence shown here is derived from an EMBL/GenBank/DDBJ whole genome shotgun (WGS) entry which is preliminary data.</text>
</comment>
<feature type="transmembrane region" description="Helical" evidence="2">
    <location>
        <begin position="103"/>
        <end position="121"/>
    </location>
</feature>
<keyword evidence="2" id="KW-1133">Transmembrane helix</keyword>